<sequence length="189" mass="20381">MAASQVNGEVNNVGPHSAFLQHLLGYPIISDGIDTFKSHELGQRSIKLGDSAYKTLASTPVVPYLTKAYGYVSPYITRADNFGDKTLGQLDERFPVVKKPTGEIYSDTKSLVLTPYTKGLEGRDHVLTIYSTEVKKNGEQKAGVIVYGKAAVVTALVVSNETLAWVSGLLSAKKTQATEVVSDKVNSTQ</sequence>
<dbReference type="RefSeq" id="XP_035324479.1">
    <property type="nucleotide sequence ID" value="XM_035463055.1"/>
</dbReference>
<organism evidence="1 2">
    <name type="scientific">Geosmithia morbida</name>
    <dbReference type="NCBI Taxonomy" id="1094350"/>
    <lineage>
        <taxon>Eukaryota</taxon>
        <taxon>Fungi</taxon>
        <taxon>Dikarya</taxon>
        <taxon>Ascomycota</taxon>
        <taxon>Pezizomycotina</taxon>
        <taxon>Sordariomycetes</taxon>
        <taxon>Hypocreomycetidae</taxon>
        <taxon>Hypocreales</taxon>
        <taxon>Bionectriaceae</taxon>
        <taxon>Geosmithia</taxon>
    </lineage>
</organism>
<evidence type="ECO:0000313" key="1">
    <source>
        <dbReference type="EMBL" id="KAF4125827.1"/>
    </source>
</evidence>
<dbReference type="AlphaFoldDB" id="A0A9P4Z1Q8"/>
<reference evidence="1" key="1">
    <citation type="submission" date="2020-03" db="EMBL/GenBank/DDBJ databases">
        <title>Site-based positive gene gene selection in Geosmithia morbida across the United States reveals a broad range of putative effectors and factors for local host and environmental adapation.</title>
        <authorList>
            <person name="Onufrak A."/>
            <person name="Murdoch R.W."/>
            <person name="Gazis R."/>
            <person name="Huff M."/>
            <person name="Staton M."/>
            <person name="Klingeman W."/>
            <person name="Hadziabdic D."/>
        </authorList>
    </citation>
    <scope>NUCLEOTIDE SEQUENCE</scope>
    <source>
        <strain evidence="1">1262</strain>
    </source>
</reference>
<name>A0A9P4Z1Q8_9HYPO</name>
<proteinExistence type="predicted"/>
<dbReference type="Proteomes" id="UP000749293">
    <property type="component" value="Unassembled WGS sequence"/>
</dbReference>
<dbReference type="GeneID" id="55967303"/>
<keyword evidence="2" id="KW-1185">Reference proteome</keyword>
<comment type="caution">
    <text evidence="1">The sequence shown here is derived from an EMBL/GenBank/DDBJ whole genome shotgun (WGS) entry which is preliminary data.</text>
</comment>
<gene>
    <name evidence="1" type="ORF">GMORB2_1073</name>
</gene>
<protein>
    <submittedName>
        <fullName evidence="1">Pathogenesis associated protein Cap20</fullName>
    </submittedName>
</protein>
<dbReference type="OrthoDB" id="376826at2759"/>
<dbReference type="EMBL" id="JAANYQ010000002">
    <property type="protein sequence ID" value="KAF4125827.1"/>
    <property type="molecule type" value="Genomic_DNA"/>
</dbReference>
<evidence type="ECO:0000313" key="2">
    <source>
        <dbReference type="Proteomes" id="UP000749293"/>
    </source>
</evidence>
<accession>A0A9P4Z1Q8</accession>